<feature type="compositionally biased region" description="Basic and acidic residues" evidence="1">
    <location>
        <begin position="296"/>
        <end position="339"/>
    </location>
</feature>
<sequence length="350" mass="40047">MSENQESLRSLYDSGERLRKEIEESYDYNSPAYQQKLQTAIRTYQECKKLVDQISLFSTNESLEDVVSSEIRYMLIDYHFADLTSKQQSPDRASILKLSKFLYMRFLNLCDAYDLLSNYDRSVLHPADPEAPKASPAPIDAAARRNEKIAKFKLEKELKTKIDALAQNPHLLDEDELRKLQTALMSLAIMKSIQQLEMIELELDILSKAPKIEENPVTRLTKDERSRDRGSRDGYNDKLDNIPSTIKGGPLLSQDGKPLRPFTLLDSRERLKQGVFKSGHNLPTMTIDEYLEEERKRGGIIEGGGEKSGIRSEPDEDNHEKADEETMKAREWDEFKEANPRGSGNTINRG</sequence>
<proteinExistence type="predicted"/>
<dbReference type="RefSeq" id="XP_002841920.1">
    <property type="nucleotide sequence ID" value="XM_002841874.1"/>
</dbReference>
<feature type="compositionally biased region" description="Basic and acidic residues" evidence="1">
    <location>
        <begin position="216"/>
        <end position="240"/>
    </location>
</feature>
<accession>D5GNL8</accession>
<dbReference type="GO" id="GO:0045943">
    <property type="term" value="P:positive regulation of transcription by RNA polymerase I"/>
    <property type="evidence" value="ECO:0007669"/>
    <property type="project" value="EnsemblFungi"/>
</dbReference>
<dbReference type="Proteomes" id="UP000006911">
    <property type="component" value="Unassembled WGS sequence"/>
</dbReference>
<dbReference type="Gene3D" id="1.25.40.540">
    <property type="entry name" value="TAP42-like family"/>
    <property type="match status" value="1"/>
</dbReference>
<evidence type="ECO:0000313" key="3">
    <source>
        <dbReference type="Proteomes" id="UP000006911"/>
    </source>
</evidence>
<dbReference type="PANTHER" id="PTHR10933:SF9">
    <property type="entry name" value="IMMUNOGLOBULIN-BINDING PROTEIN 1"/>
    <property type="match status" value="1"/>
</dbReference>
<dbReference type="STRING" id="656061.D5GNL8"/>
<dbReference type="eggNOG" id="KOG2830">
    <property type="taxonomic scope" value="Eukaryota"/>
</dbReference>
<reference evidence="2 3" key="1">
    <citation type="journal article" date="2010" name="Nature">
        <title>Perigord black truffle genome uncovers evolutionary origins and mechanisms of symbiosis.</title>
        <authorList>
            <person name="Martin F."/>
            <person name="Kohler A."/>
            <person name="Murat C."/>
            <person name="Balestrini R."/>
            <person name="Coutinho P.M."/>
            <person name="Jaillon O."/>
            <person name="Montanini B."/>
            <person name="Morin E."/>
            <person name="Noel B."/>
            <person name="Percudani R."/>
            <person name="Porcel B."/>
            <person name="Rubini A."/>
            <person name="Amicucci A."/>
            <person name="Amselem J."/>
            <person name="Anthouard V."/>
            <person name="Arcioni S."/>
            <person name="Artiguenave F."/>
            <person name="Aury J.M."/>
            <person name="Ballario P."/>
            <person name="Bolchi A."/>
            <person name="Brenna A."/>
            <person name="Brun A."/>
            <person name="Buee M."/>
            <person name="Cantarel B."/>
            <person name="Chevalier G."/>
            <person name="Couloux A."/>
            <person name="Da Silva C."/>
            <person name="Denoeud F."/>
            <person name="Duplessis S."/>
            <person name="Ghignone S."/>
            <person name="Hilselberger B."/>
            <person name="Iotti M."/>
            <person name="Marcais B."/>
            <person name="Mello A."/>
            <person name="Miranda M."/>
            <person name="Pacioni G."/>
            <person name="Quesneville H."/>
            <person name="Riccioni C."/>
            <person name="Ruotolo R."/>
            <person name="Splivallo R."/>
            <person name="Stocchi V."/>
            <person name="Tisserant E."/>
            <person name="Viscomi A.R."/>
            <person name="Zambonelli A."/>
            <person name="Zampieri E."/>
            <person name="Henrissat B."/>
            <person name="Lebrun M.H."/>
            <person name="Paolocci F."/>
            <person name="Bonfante P."/>
            <person name="Ottonello S."/>
            <person name="Wincker P."/>
        </authorList>
    </citation>
    <scope>NUCLEOTIDE SEQUENCE [LARGE SCALE GENOMIC DNA]</scope>
    <source>
        <strain evidence="2 3">Mel28</strain>
    </source>
</reference>
<dbReference type="Pfam" id="PF04177">
    <property type="entry name" value="TAP42"/>
    <property type="match status" value="1"/>
</dbReference>
<dbReference type="AlphaFoldDB" id="D5GNL8"/>
<evidence type="ECO:0000256" key="1">
    <source>
        <dbReference type="SAM" id="MobiDB-lite"/>
    </source>
</evidence>
<feature type="region of interest" description="Disordered" evidence="1">
    <location>
        <begin position="296"/>
        <end position="350"/>
    </location>
</feature>
<feature type="region of interest" description="Disordered" evidence="1">
    <location>
        <begin position="216"/>
        <end position="257"/>
    </location>
</feature>
<organism evidence="2 3">
    <name type="scientific">Tuber melanosporum (strain Mel28)</name>
    <name type="common">Perigord black truffle</name>
    <dbReference type="NCBI Taxonomy" id="656061"/>
    <lineage>
        <taxon>Eukaryota</taxon>
        <taxon>Fungi</taxon>
        <taxon>Dikarya</taxon>
        <taxon>Ascomycota</taxon>
        <taxon>Pezizomycotina</taxon>
        <taxon>Pezizomycetes</taxon>
        <taxon>Pezizales</taxon>
        <taxon>Tuberaceae</taxon>
        <taxon>Tuber</taxon>
    </lineage>
</organism>
<dbReference type="EMBL" id="FN430366">
    <property type="protein sequence ID" value="CAZ86111.1"/>
    <property type="molecule type" value="Genomic_DNA"/>
</dbReference>
<dbReference type="HOGENOM" id="CLU_041824_2_0_1"/>
<dbReference type="InterPro" id="IPR038511">
    <property type="entry name" value="TAP42/TAP46-like_sf"/>
</dbReference>
<dbReference type="GO" id="GO:1903432">
    <property type="term" value="P:regulation of TORC1 signaling"/>
    <property type="evidence" value="ECO:0007669"/>
    <property type="project" value="EnsemblFungi"/>
</dbReference>
<dbReference type="FunCoup" id="D5GNL8">
    <property type="interactions" value="638"/>
</dbReference>
<evidence type="ECO:0000313" key="2">
    <source>
        <dbReference type="EMBL" id="CAZ86111.1"/>
    </source>
</evidence>
<dbReference type="GeneID" id="9186187"/>
<dbReference type="PANTHER" id="PTHR10933">
    <property type="entry name" value="IMMUNOGLOBULIN-BINDING PROTEIN 1"/>
    <property type="match status" value="1"/>
</dbReference>
<protein>
    <submittedName>
        <fullName evidence="2">(Perigord truffle) hypothetical protein</fullName>
    </submittedName>
</protein>
<dbReference type="GO" id="GO:0035303">
    <property type="term" value="P:regulation of dephosphorylation"/>
    <property type="evidence" value="ECO:0007669"/>
    <property type="project" value="TreeGrafter"/>
</dbReference>
<gene>
    <name evidence="2" type="ORF">GSTUM_00011357001</name>
</gene>
<dbReference type="OMA" id="EYELCEA"/>
<dbReference type="GO" id="GO:0000159">
    <property type="term" value="C:protein phosphatase type 2A complex"/>
    <property type="evidence" value="ECO:0007669"/>
    <property type="project" value="EnsemblFungi"/>
</dbReference>
<dbReference type="InParanoid" id="D5GNL8"/>
<dbReference type="GO" id="GO:0005829">
    <property type="term" value="C:cytosol"/>
    <property type="evidence" value="ECO:0007669"/>
    <property type="project" value="EnsemblFungi"/>
</dbReference>
<dbReference type="InterPro" id="IPR007304">
    <property type="entry name" value="TAP46-like"/>
</dbReference>
<dbReference type="GO" id="GO:0051721">
    <property type="term" value="F:protein phosphatase 2A binding"/>
    <property type="evidence" value="ECO:0007669"/>
    <property type="project" value="TreeGrafter"/>
</dbReference>
<name>D5GNL8_TUBMM</name>
<dbReference type="KEGG" id="tml:GSTUM_00011357001"/>
<keyword evidence="3" id="KW-1185">Reference proteome</keyword>